<evidence type="ECO:0000313" key="2">
    <source>
        <dbReference type="Proteomes" id="UP000039370"/>
    </source>
</evidence>
<name>A0A0B7IK48_9FLAO</name>
<gene>
    <name evidence="1" type="ORF">CCAN11_2430002</name>
</gene>
<proteinExistence type="predicted"/>
<sequence length="1315" mass="144746">MRRLIFLLVFVLFSLGIGLMRAQTIITEVSPELGQHFANTEDFNIGKLSIKMTLPAGMNTANVMVTLPHGIEYIPGTIADLEGATIVYDTGSSLTNPIFEVTATTAGTPVRFSIKRKVTKTTFNTALLGGAVLKDKVQVIAGTQTDAKESAEYNPIPFPILTIQFDPISDNVHNNASGTSIKKFRVRNTGIGAVKKIYVSVKYPAGVTGVLESAIANLENANDAATITEVGNVPAGFGNAGLKIYEITTTNPNGFKTNDYAEITEKYSVTGCEQNRSIVYETYFGENLTNLYASYNGSRSINVTPGTPDVVIVNNGTKTYFTWQDGFCGNILGNLTATMRNNGSGNATAYDLEIDISNYPDWFSFLYYMPQNLRIVTSEGAEIPIPSGTATATAHTTWRVSLKDLPALATSAVTGDIGLTDVDGDGFKDDLAKGAQFTIRYELKKVKDYGCLMSAVERMYNVLPRIGFYYKDACGAQINPPEPNKRIALSGYTFARYIAGVSDSSKFPPELPQNQQKPAYIIFGKSASSSFERLEGSSGGTNFSNYKNRYYYEVKLPAGVEMLNVKYIEGGSFGVEGEVIALPNVSAGGTFTYTSTNAARPYNQGYITFDLKLTTPCVNGTDLEVEYKINLLEKNPNNDPNSFCTIPIVCNKQKIKPICPDTNCAEGPELKNIKTERTENSLGWTDHTMATRATKAFVGELQLQRSLYLDEIEVISEVQQKGSTANNLYHHFLTKEQAILKPKKITLVVGTHSQTLDATMAGVVTTGTYNPGSNQFHRWNLTSALPTGGIAAGQTFTVVATYQVESGKTEGDAQSGKSYYDRQSASDAFFYVLQNPSDTNMASLGYHTNAKYCGAKQIPTFYIADTYVIESTNPYRIESCEERALGGDIAFTARRFGPSGTAFKDFRPGRLLKKMTIKLPSAYSITKPLQYRIRRSVSDVIVHNSSNPQTIPLSSFSITNDGQNKVYTFVNPSPGAVGHLPPGEIAIENDYSEQIRAFVQASCGAVEGDSQIANIDFEYEDYYYHYAVNSGSVLSLRPGINRNMYYSKKPDITFQTRSSLNIVANNKKQFAEVTIHNTSNGDARHSWLAIHETPGINILSVTEINDAGGFVRTETHQTTGVTGQKMYHLTTDNTGNIPVNQKRHYRIDYEINNCEMTGLSFDVYAGWNCSSYPTGGYETTCHQKKLTYNIQIAKSLIQVKPDDHNPGQSDPNQVGSIPMCEKTQYKYVINSGEKGDIFNPKVVIVQRQGITISDVAIEISVRKVVNVYSTTSTPAIIETHFQAIREFMTFLWYYLIMYCQGQLPSPPKMINVNWK</sequence>
<protein>
    <submittedName>
        <fullName evidence="1">Uncharacterized protein</fullName>
    </submittedName>
</protein>
<accession>A0A0B7IK48</accession>
<reference evidence="2" key="1">
    <citation type="submission" date="2015-01" db="EMBL/GenBank/DDBJ databases">
        <authorList>
            <person name="MANFREDI Pablo"/>
        </authorList>
    </citation>
    <scope>NUCLEOTIDE SEQUENCE [LARGE SCALE GENOMIC DNA]</scope>
    <source>
        <strain evidence="2">Cc11</strain>
    </source>
</reference>
<organism evidence="1 2">
    <name type="scientific">Capnocytophaga canimorsus</name>
    <dbReference type="NCBI Taxonomy" id="28188"/>
    <lineage>
        <taxon>Bacteria</taxon>
        <taxon>Pseudomonadati</taxon>
        <taxon>Bacteroidota</taxon>
        <taxon>Flavobacteriia</taxon>
        <taxon>Flavobacteriales</taxon>
        <taxon>Flavobacteriaceae</taxon>
        <taxon>Capnocytophaga</taxon>
    </lineage>
</organism>
<evidence type="ECO:0000313" key="1">
    <source>
        <dbReference type="EMBL" id="CEN52265.1"/>
    </source>
</evidence>
<dbReference type="EMBL" id="CDOK01000161">
    <property type="protein sequence ID" value="CEN52265.1"/>
    <property type="molecule type" value="Genomic_DNA"/>
</dbReference>
<dbReference type="Proteomes" id="UP000039370">
    <property type="component" value="Unassembled WGS sequence"/>
</dbReference>